<dbReference type="EMBL" id="KV875098">
    <property type="protein sequence ID" value="OIW29141.1"/>
    <property type="molecule type" value="Genomic_DNA"/>
</dbReference>
<keyword evidence="11" id="KW-1185">Reference proteome</keyword>
<feature type="region of interest" description="Disordered" evidence="8">
    <location>
        <begin position="1211"/>
        <end position="1244"/>
    </location>
</feature>
<dbReference type="InterPro" id="IPR007219">
    <property type="entry name" value="XnlR_reg_dom"/>
</dbReference>
<dbReference type="SMART" id="SM00355">
    <property type="entry name" value="ZnF_C2H2"/>
    <property type="match status" value="1"/>
</dbReference>
<feature type="compositionally biased region" description="Polar residues" evidence="8">
    <location>
        <begin position="1165"/>
        <end position="1175"/>
    </location>
</feature>
<organism evidence="10 11">
    <name type="scientific">Coniochaeta ligniaria NRRL 30616</name>
    <dbReference type="NCBI Taxonomy" id="1408157"/>
    <lineage>
        <taxon>Eukaryota</taxon>
        <taxon>Fungi</taxon>
        <taxon>Dikarya</taxon>
        <taxon>Ascomycota</taxon>
        <taxon>Pezizomycotina</taxon>
        <taxon>Sordariomycetes</taxon>
        <taxon>Sordariomycetidae</taxon>
        <taxon>Coniochaetales</taxon>
        <taxon>Coniochaetaceae</taxon>
        <taxon>Coniochaeta</taxon>
    </lineage>
</organism>
<feature type="compositionally biased region" description="Polar residues" evidence="8">
    <location>
        <begin position="272"/>
        <end position="284"/>
    </location>
</feature>
<evidence type="ECO:0000256" key="7">
    <source>
        <dbReference type="PROSITE-ProRule" id="PRU00042"/>
    </source>
</evidence>
<dbReference type="Gene3D" id="3.30.160.60">
    <property type="entry name" value="Classic Zinc Finger"/>
    <property type="match status" value="1"/>
</dbReference>
<evidence type="ECO:0000256" key="6">
    <source>
        <dbReference type="ARBA" id="ARBA00023242"/>
    </source>
</evidence>
<evidence type="ECO:0000313" key="10">
    <source>
        <dbReference type="EMBL" id="OIW29141.1"/>
    </source>
</evidence>
<dbReference type="GO" id="GO:0000785">
    <property type="term" value="C:chromatin"/>
    <property type="evidence" value="ECO:0007669"/>
    <property type="project" value="TreeGrafter"/>
</dbReference>
<dbReference type="PANTHER" id="PTHR40626:SF30">
    <property type="entry name" value="FINGER DOMAIN PROTEIN, PUTATIVE (AFU_ORTHOLOGUE AFUA_4G13600)-RELATED"/>
    <property type="match status" value="1"/>
</dbReference>
<dbReference type="OrthoDB" id="6077919at2759"/>
<dbReference type="GO" id="GO:0005634">
    <property type="term" value="C:nucleus"/>
    <property type="evidence" value="ECO:0007669"/>
    <property type="project" value="UniProtKB-SubCell"/>
</dbReference>
<keyword evidence="2" id="KW-0479">Metal-binding</keyword>
<evidence type="ECO:0000256" key="8">
    <source>
        <dbReference type="SAM" id="MobiDB-lite"/>
    </source>
</evidence>
<keyword evidence="3" id="KW-0677">Repeat</keyword>
<feature type="region of interest" description="Disordered" evidence="8">
    <location>
        <begin position="976"/>
        <end position="1008"/>
    </location>
</feature>
<accession>A0A1J7IP42</accession>
<proteinExistence type="predicted"/>
<feature type="compositionally biased region" description="Low complexity" evidence="8">
    <location>
        <begin position="109"/>
        <end position="140"/>
    </location>
</feature>
<feature type="compositionally biased region" description="Polar residues" evidence="8">
    <location>
        <begin position="237"/>
        <end position="252"/>
    </location>
</feature>
<gene>
    <name evidence="10" type="ORF">CONLIGDRAFT_704593</name>
</gene>
<evidence type="ECO:0000256" key="4">
    <source>
        <dbReference type="ARBA" id="ARBA00022771"/>
    </source>
</evidence>
<dbReference type="InParanoid" id="A0A1J7IP42"/>
<evidence type="ECO:0000256" key="2">
    <source>
        <dbReference type="ARBA" id="ARBA00022723"/>
    </source>
</evidence>
<feature type="compositionally biased region" description="Low complexity" evidence="8">
    <location>
        <begin position="378"/>
        <end position="397"/>
    </location>
</feature>
<dbReference type="GO" id="GO:0000981">
    <property type="term" value="F:DNA-binding transcription factor activity, RNA polymerase II-specific"/>
    <property type="evidence" value="ECO:0007669"/>
    <property type="project" value="InterPro"/>
</dbReference>
<feature type="region of interest" description="Disordered" evidence="8">
    <location>
        <begin position="365"/>
        <end position="412"/>
    </location>
</feature>
<feature type="domain" description="C2H2-type" evidence="9">
    <location>
        <begin position="180"/>
        <end position="209"/>
    </location>
</feature>
<name>A0A1J7IP42_9PEZI</name>
<keyword evidence="4 7" id="KW-0863">Zinc-finger</keyword>
<dbReference type="STRING" id="1408157.A0A1J7IP42"/>
<dbReference type="PROSITE" id="PS00028">
    <property type="entry name" value="ZINC_FINGER_C2H2_1"/>
    <property type="match status" value="1"/>
</dbReference>
<evidence type="ECO:0000256" key="5">
    <source>
        <dbReference type="ARBA" id="ARBA00022833"/>
    </source>
</evidence>
<comment type="subcellular location">
    <subcellularLocation>
        <location evidence="1">Nucleus</location>
    </subcellularLocation>
</comment>
<sequence length="1317" mass="140680">MASLKFIMDVDDDQPDPPLTRGDGQDSTRTIAPPHSSGQATPSQAYPSHVSGFDQVTRQTSSTAIDPVASSQRVPTSTRNTNAPSAFTSASRTSSRRRSTASNDSMDHAGYGSAASSSSIGAGLNPSSSPMRPMPSATSSDMPVKYTPITGRASKSVFVQIPSQEVLARRHQLSHQTPGYPCTYPGCDRAFHRPDLLARHQTRHTETEGDNTSAVPGGGEDDGQSTLTEKASHLDLATQTGSSSGLSAGQGMSSDPSAPPSEAPSTPSLSTNAPNLQLANSPGDASNPCPSPGPLASGNEGYGFSQGAHDSHYSASPAFSVINPSSNIRSSSMTGGNYSSFVDSFQQPRTTPSVFATQGVSLPSLSIPDNNPPELYHPDASPWASSASDSTYSTPASGSTRNPRFWLGRHRSPTGEWPSTHLFSPYPNPTLREPARASLDTMSAAATSSMFANPFRSSEFSTTPQNPNYGIMLDIPMAGFGAAEQGGQQMSSTSSEMTFRPHHRQSTSLSSIRTVAPQTSGPLITPILAISDRATAMNTLNRQKEHLMNMTNSHETFMSGGVGFNILGEFGGGFDDISPGGTGSAGGLLAALDLPMTGCGMPGVVLSSQQLPRQVLAAVPGYIEVYWQVFHKLYPIVHRSSFESAGEDVLRCAMAAVATQYLDTKEDRLRGNQLHEHAWQELKRIPQWNLRTMQAILLCEIFARFRGRKAVTRPSKMFESLYSRVSSTLFPNAYPDNGVILFGPIDDWSSDSGSTSSFLPSTATTPVFSRPYPQKQSGVTFQVTPPPAPSVCSPRTLSHPKSVLTSLSSLVDFQFSSQTVDTVYSQVPSTPQVLYHNPTLFDSAVLSTEQSFQPDDRWNTWLDAEARRRLLTACFITDVHTAAYQQQKRAHECDFTTEVVSPTVPLTARSAALWEASSAEEWASILASEPEAGLPSFAQTLDSLTAEDIQARPSFDRAAILALELVHLPRILSSAAPSSLSPRDDDDLDPLIRPKSTPGYSTTTSPTNTTLQNLVFPLSCPLASPNPSQLNLRSRTIPSKKTTEERISALFPTCPRAATYLALHHTPLHDLLAVSGDTWIFSQKVLPATSFLQHQRRLKQWAEGSNVRTGGGSLAAPSSSAAAAGSGLLQGLSAPQATVYAAKAILAFFSRGGGDLGPADEDEASPSTTASSGRSNPARWMVDVSDYWALYVCALICWAFGHRARNGVDNGTGHGHGSGERGGANSGSGSEGSDARRVDGGRGRVASEGEALAWLRTVSSMGPEQVVRVRGRREAGGVVGLVRRRLEWDCVGGRSRLYVDAVGVLKKLEEGVNWKWF</sequence>
<dbReference type="PANTHER" id="PTHR40626">
    <property type="entry name" value="MIP31509P"/>
    <property type="match status" value="1"/>
</dbReference>
<evidence type="ECO:0000259" key="9">
    <source>
        <dbReference type="PROSITE" id="PS50157"/>
    </source>
</evidence>
<evidence type="ECO:0000313" key="11">
    <source>
        <dbReference type="Proteomes" id="UP000182658"/>
    </source>
</evidence>
<feature type="region of interest" description="Disordered" evidence="8">
    <location>
        <begin position="1"/>
        <end position="147"/>
    </location>
</feature>
<dbReference type="InterPro" id="IPR013087">
    <property type="entry name" value="Znf_C2H2_type"/>
</dbReference>
<feature type="compositionally biased region" description="Gly residues" evidence="8">
    <location>
        <begin position="1211"/>
        <end position="1230"/>
    </location>
</feature>
<reference evidence="10 11" key="1">
    <citation type="submission" date="2016-10" db="EMBL/GenBank/DDBJ databases">
        <title>Draft genome sequence of Coniochaeta ligniaria NRRL30616, a lignocellulolytic fungus for bioabatement of inhibitors in plant biomass hydrolysates.</title>
        <authorList>
            <consortium name="DOE Joint Genome Institute"/>
            <person name="Jimenez D.J."/>
            <person name="Hector R.E."/>
            <person name="Riley R."/>
            <person name="Sun H."/>
            <person name="Grigoriev I.V."/>
            <person name="Van Elsas J.D."/>
            <person name="Nichols N.N."/>
        </authorList>
    </citation>
    <scope>NUCLEOTIDE SEQUENCE [LARGE SCALE GENOMIC DNA]</scope>
    <source>
        <strain evidence="10 11">NRRL 30616</strain>
    </source>
</reference>
<dbReference type="Proteomes" id="UP000182658">
    <property type="component" value="Unassembled WGS sequence"/>
</dbReference>
<dbReference type="Pfam" id="PF04082">
    <property type="entry name" value="Fungal_trans"/>
    <property type="match status" value="1"/>
</dbReference>
<dbReference type="InterPro" id="IPR036236">
    <property type="entry name" value="Znf_C2H2_sf"/>
</dbReference>
<protein>
    <recommendedName>
        <fullName evidence="9">C2H2-type domain-containing protein</fullName>
    </recommendedName>
</protein>
<feature type="compositionally biased region" description="Basic and acidic residues" evidence="8">
    <location>
        <begin position="1233"/>
        <end position="1244"/>
    </location>
</feature>
<feature type="region of interest" description="Disordered" evidence="8">
    <location>
        <begin position="1157"/>
        <end position="1176"/>
    </location>
</feature>
<evidence type="ECO:0000256" key="1">
    <source>
        <dbReference type="ARBA" id="ARBA00004123"/>
    </source>
</evidence>
<dbReference type="GO" id="GO:0008270">
    <property type="term" value="F:zinc ion binding"/>
    <property type="evidence" value="ECO:0007669"/>
    <property type="project" value="UniProtKB-KW"/>
</dbReference>
<dbReference type="CDD" id="cd12148">
    <property type="entry name" value="fungal_TF_MHR"/>
    <property type="match status" value="1"/>
</dbReference>
<dbReference type="GO" id="GO:0006351">
    <property type="term" value="P:DNA-templated transcription"/>
    <property type="evidence" value="ECO:0007669"/>
    <property type="project" value="InterPro"/>
</dbReference>
<keyword evidence="5" id="KW-0862">Zinc</keyword>
<feature type="compositionally biased region" description="Low complexity" evidence="8">
    <location>
        <begin position="991"/>
        <end position="1008"/>
    </location>
</feature>
<feature type="region of interest" description="Disordered" evidence="8">
    <location>
        <begin position="202"/>
        <end position="309"/>
    </location>
</feature>
<dbReference type="PROSITE" id="PS50157">
    <property type="entry name" value="ZINC_FINGER_C2H2_2"/>
    <property type="match status" value="1"/>
</dbReference>
<feature type="compositionally biased region" description="Polar residues" evidence="8">
    <location>
        <begin position="25"/>
        <end position="46"/>
    </location>
</feature>
<feature type="compositionally biased region" description="Polar residues" evidence="8">
    <location>
        <begin position="54"/>
        <end position="84"/>
    </location>
</feature>
<evidence type="ECO:0000256" key="3">
    <source>
        <dbReference type="ARBA" id="ARBA00022737"/>
    </source>
</evidence>
<dbReference type="GO" id="GO:0000978">
    <property type="term" value="F:RNA polymerase II cis-regulatory region sequence-specific DNA binding"/>
    <property type="evidence" value="ECO:0007669"/>
    <property type="project" value="InterPro"/>
</dbReference>
<dbReference type="SUPFAM" id="SSF57667">
    <property type="entry name" value="beta-beta-alpha zinc fingers"/>
    <property type="match status" value="1"/>
</dbReference>
<keyword evidence="6" id="KW-0539">Nucleus</keyword>
<dbReference type="InterPro" id="IPR051059">
    <property type="entry name" value="VerF-like"/>
</dbReference>